<dbReference type="FunFam" id="3.40.50.720:FF:000084">
    <property type="entry name" value="Short-chain dehydrogenase reductase"/>
    <property type="match status" value="1"/>
</dbReference>
<dbReference type="InterPro" id="IPR002347">
    <property type="entry name" value="SDR_fam"/>
</dbReference>
<dbReference type="SMART" id="SM00822">
    <property type="entry name" value="PKS_KR"/>
    <property type="match status" value="1"/>
</dbReference>
<dbReference type="GO" id="GO:0016491">
    <property type="term" value="F:oxidoreductase activity"/>
    <property type="evidence" value="ECO:0007669"/>
    <property type="project" value="UniProtKB-KW"/>
</dbReference>
<dbReference type="Pfam" id="PF13561">
    <property type="entry name" value="adh_short_C2"/>
    <property type="match status" value="1"/>
</dbReference>
<dbReference type="InterPro" id="IPR036291">
    <property type="entry name" value="NAD(P)-bd_dom_sf"/>
</dbReference>
<dbReference type="PRINTS" id="PR00081">
    <property type="entry name" value="GDHRDH"/>
</dbReference>
<evidence type="ECO:0000259" key="3">
    <source>
        <dbReference type="SMART" id="SM00822"/>
    </source>
</evidence>
<dbReference type="EMBL" id="EU910853">
    <property type="protein sequence ID" value="ACF98071.1"/>
    <property type="molecule type" value="Genomic_DNA"/>
</dbReference>
<feature type="domain" description="Ketoreductase" evidence="3">
    <location>
        <begin position="4"/>
        <end position="191"/>
    </location>
</feature>
<sequence length="258" mass="27247">MAKKVAIITGSGSGIGAASAVLLARHGWNIVINYASRIDSAKEVARACEEQGAQTLLCKANVAEDADCRRMVADAFAKWGRIDALVNSAGTTRFADHADLDALSSDDFLGVYRVNVVGPWQMVRAAAGHMKAGGKGAIVNISSVAAMRGGGSSVAYAASKAALNAMTLSLARNLGPEIRVNVVCPSMVTGRWHLEHLGAERYEAQMRNWENSTPLRRRVNPEDVASAVAWLIEGAEAMTGQVLVVDSGFSLGAAPRRK</sequence>
<proteinExistence type="inferred from homology"/>
<evidence type="ECO:0000313" key="4">
    <source>
        <dbReference type="EMBL" id="ACF98071.1"/>
    </source>
</evidence>
<comment type="similarity">
    <text evidence="1">Belongs to the short-chain dehydrogenases/reductases (SDR) family.</text>
</comment>
<organism evidence="4">
    <name type="scientific">uncultured bacterium 888</name>
    <dbReference type="NCBI Taxonomy" id="548896"/>
    <lineage>
        <taxon>Bacteria</taxon>
        <taxon>environmental samples</taxon>
    </lineage>
</organism>
<dbReference type="SUPFAM" id="SSF51735">
    <property type="entry name" value="NAD(P)-binding Rossmann-fold domains"/>
    <property type="match status" value="1"/>
</dbReference>
<name>B8R8R5_9BACT</name>
<evidence type="ECO:0000256" key="1">
    <source>
        <dbReference type="ARBA" id="ARBA00006484"/>
    </source>
</evidence>
<dbReference type="InterPro" id="IPR020904">
    <property type="entry name" value="Sc_DH/Rdtase_CS"/>
</dbReference>
<dbReference type="CDD" id="cd05233">
    <property type="entry name" value="SDR_c"/>
    <property type="match status" value="1"/>
</dbReference>
<dbReference type="PANTHER" id="PTHR43639:SF1">
    <property type="entry name" value="SHORT-CHAIN DEHYDROGENASE_REDUCTASE FAMILY PROTEIN"/>
    <property type="match status" value="1"/>
</dbReference>
<dbReference type="PRINTS" id="PR00080">
    <property type="entry name" value="SDRFAMILY"/>
</dbReference>
<protein>
    <submittedName>
        <fullName evidence="4">Putative short-chain dehydrogenase/reductase SDR</fullName>
    </submittedName>
</protein>
<accession>B8R8R5</accession>
<dbReference type="Gene3D" id="3.40.50.720">
    <property type="entry name" value="NAD(P)-binding Rossmann-like Domain"/>
    <property type="match status" value="1"/>
</dbReference>
<dbReference type="AlphaFoldDB" id="B8R8R5"/>
<dbReference type="PANTHER" id="PTHR43639">
    <property type="entry name" value="OXIDOREDUCTASE, SHORT-CHAIN DEHYDROGENASE/REDUCTASE FAMILY (AFU_ORTHOLOGUE AFUA_5G02870)"/>
    <property type="match status" value="1"/>
</dbReference>
<keyword evidence="2" id="KW-0560">Oxidoreductase</keyword>
<dbReference type="InterPro" id="IPR057326">
    <property type="entry name" value="KR_dom"/>
</dbReference>
<reference evidence="4" key="1">
    <citation type="journal article" date="2009" name="Appl. Environ. Microbiol.">
        <title>Characterization of denitrification gene clusters of soil bacteria via a metagenomic approach.</title>
        <authorList>
            <person name="Demaneche S."/>
            <person name="Philippot L."/>
            <person name="David M.M."/>
            <person name="Navarro E."/>
            <person name="Vogel T.M."/>
            <person name="Simonet P."/>
        </authorList>
    </citation>
    <scope>NUCLEOTIDE SEQUENCE</scope>
</reference>
<dbReference type="PROSITE" id="PS00061">
    <property type="entry name" value="ADH_SHORT"/>
    <property type="match status" value="1"/>
</dbReference>
<evidence type="ECO:0000256" key="2">
    <source>
        <dbReference type="ARBA" id="ARBA00023002"/>
    </source>
</evidence>